<feature type="chain" id="PRO_5041949081" description="DUF7223 domain-containing protein" evidence="1">
    <location>
        <begin position="18"/>
        <end position="443"/>
    </location>
</feature>
<accession>A0AAD7ISZ6</accession>
<feature type="domain" description="DUF7223" evidence="2">
    <location>
        <begin position="292"/>
        <end position="428"/>
    </location>
</feature>
<dbReference type="AlphaFoldDB" id="A0AAD7ISZ6"/>
<evidence type="ECO:0000313" key="3">
    <source>
        <dbReference type="EMBL" id="KAJ7749816.1"/>
    </source>
</evidence>
<name>A0AAD7ISZ6_9AGAR</name>
<evidence type="ECO:0000313" key="4">
    <source>
        <dbReference type="Proteomes" id="UP001215280"/>
    </source>
</evidence>
<gene>
    <name evidence="3" type="ORF">DFH07DRAFT_552526</name>
</gene>
<dbReference type="Pfam" id="PF23865">
    <property type="entry name" value="DUF7223"/>
    <property type="match status" value="1"/>
</dbReference>
<comment type="caution">
    <text evidence="3">The sequence shown here is derived from an EMBL/GenBank/DDBJ whole genome shotgun (WGS) entry which is preliminary data.</text>
</comment>
<dbReference type="InterPro" id="IPR055647">
    <property type="entry name" value="DUF7223"/>
</dbReference>
<keyword evidence="1" id="KW-0732">Signal</keyword>
<proteinExistence type="predicted"/>
<dbReference type="EMBL" id="JARJLG010000084">
    <property type="protein sequence ID" value="KAJ7749816.1"/>
    <property type="molecule type" value="Genomic_DNA"/>
</dbReference>
<keyword evidence="4" id="KW-1185">Reference proteome</keyword>
<evidence type="ECO:0000256" key="1">
    <source>
        <dbReference type="SAM" id="SignalP"/>
    </source>
</evidence>
<sequence>MSYSAFLILYLVAAVYAANDWTKPCLDGICSYDLPSTNSSSPSGSMKIWGSPTAIGDITEAAGWKILGCSPDALSQDIRLVCMGDSDTSMCQHLYQGHGAVDTIVRLPENCGKGPFARVAKAWVPANQSIPASISARIVRRDGSQPQVQAITLDTNYAAVNNSKTGAVNLAIQGANVPGVNDILANSTTASQRRSRFNRRQLTNFVSDAANAISSALSSVNTIDINKSQALPAATFDKKISLFDQSLSCPPISASASVDVDATGNAVVTLGVAATGTIVPPKITDFSIIASLTADLNGELDLKADLSGTLDSGSIQLFQAGIPGLDFPGILSIGPTFEVNANAQATLDVNVDMTVGINYHVDNAQLFFPPKGQSSGGTFALGDTPLTLSADTTAAATGTIEGHIIPSINLGISALGVVDATVFLDLDASATMTLKVDAQAVGR</sequence>
<protein>
    <recommendedName>
        <fullName evidence="2">DUF7223 domain-containing protein</fullName>
    </recommendedName>
</protein>
<feature type="signal peptide" evidence="1">
    <location>
        <begin position="1"/>
        <end position="17"/>
    </location>
</feature>
<organism evidence="3 4">
    <name type="scientific">Mycena maculata</name>
    <dbReference type="NCBI Taxonomy" id="230809"/>
    <lineage>
        <taxon>Eukaryota</taxon>
        <taxon>Fungi</taxon>
        <taxon>Dikarya</taxon>
        <taxon>Basidiomycota</taxon>
        <taxon>Agaricomycotina</taxon>
        <taxon>Agaricomycetes</taxon>
        <taxon>Agaricomycetidae</taxon>
        <taxon>Agaricales</taxon>
        <taxon>Marasmiineae</taxon>
        <taxon>Mycenaceae</taxon>
        <taxon>Mycena</taxon>
    </lineage>
</organism>
<dbReference type="Proteomes" id="UP001215280">
    <property type="component" value="Unassembled WGS sequence"/>
</dbReference>
<evidence type="ECO:0000259" key="2">
    <source>
        <dbReference type="Pfam" id="PF23865"/>
    </source>
</evidence>
<reference evidence="3" key="1">
    <citation type="submission" date="2023-03" db="EMBL/GenBank/DDBJ databases">
        <title>Massive genome expansion in bonnet fungi (Mycena s.s.) driven by repeated elements and novel gene families across ecological guilds.</title>
        <authorList>
            <consortium name="Lawrence Berkeley National Laboratory"/>
            <person name="Harder C.B."/>
            <person name="Miyauchi S."/>
            <person name="Viragh M."/>
            <person name="Kuo A."/>
            <person name="Thoen E."/>
            <person name="Andreopoulos B."/>
            <person name="Lu D."/>
            <person name="Skrede I."/>
            <person name="Drula E."/>
            <person name="Henrissat B."/>
            <person name="Morin E."/>
            <person name="Kohler A."/>
            <person name="Barry K."/>
            <person name="LaButti K."/>
            <person name="Morin E."/>
            <person name="Salamov A."/>
            <person name="Lipzen A."/>
            <person name="Mereny Z."/>
            <person name="Hegedus B."/>
            <person name="Baldrian P."/>
            <person name="Stursova M."/>
            <person name="Weitz H."/>
            <person name="Taylor A."/>
            <person name="Grigoriev I.V."/>
            <person name="Nagy L.G."/>
            <person name="Martin F."/>
            <person name="Kauserud H."/>
        </authorList>
    </citation>
    <scope>NUCLEOTIDE SEQUENCE</scope>
    <source>
        <strain evidence="3">CBHHK188m</strain>
    </source>
</reference>